<accession>A0A2I1H176</accession>
<name>A0A2I1H176_9GLOM</name>
<organism evidence="1 2">
    <name type="scientific">Rhizophagus irregularis</name>
    <dbReference type="NCBI Taxonomy" id="588596"/>
    <lineage>
        <taxon>Eukaryota</taxon>
        <taxon>Fungi</taxon>
        <taxon>Fungi incertae sedis</taxon>
        <taxon>Mucoromycota</taxon>
        <taxon>Glomeromycotina</taxon>
        <taxon>Glomeromycetes</taxon>
        <taxon>Glomerales</taxon>
        <taxon>Glomeraceae</taxon>
        <taxon>Rhizophagus</taxon>
    </lineage>
</organism>
<reference evidence="1 2" key="1">
    <citation type="submission" date="2015-10" db="EMBL/GenBank/DDBJ databases">
        <title>Genome analyses suggest a sexual origin of heterokaryosis in a supposedly ancient asexual fungus.</title>
        <authorList>
            <person name="Ropars J."/>
            <person name="Sedzielewska K."/>
            <person name="Noel J."/>
            <person name="Charron P."/>
            <person name="Farinelli L."/>
            <person name="Marton T."/>
            <person name="Kruger M."/>
            <person name="Pelin A."/>
            <person name="Brachmann A."/>
            <person name="Corradi N."/>
        </authorList>
    </citation>
    <scope>NUCLEOTIDE SEQUENCE [LARGE SCALE GENOMIC DNA]</scope>
    <source>
        <strain evidence="1 2">A4</strain>
    </source>
</reference>
<comment type="caution">
    <text evidence="1">The sequence shown here is derived from an EMBL/GenBank/DDBJ whole genome shotgun (WGS) entry which is preliminary data.</text>
</comment>
<feature type="non-terminal residue" evidence="1">
    <location>
        <position position="1"/>
    </location>
</feature>
<dbReference type="EMBL" id="LLXI01001243">
    <property type="protein sequence ID" value="PKY52646.1"/>
    <property type="molecule type" value="Genomic_DNA"/>
</dbReference>
<protein>
    <submittedName>
        <fullName evidence="1">Uncharacterized protein</fullName>
    </submittedName>
</protein>
<evidence type="ECO:0000313" key="2">
    <source>
        <dbReference type="Proteomes" id="UP000234323"/>
    </source>
</evidence>
<dbReference type="Proteomes" id="UP000234323">
    <property type="component" value="Unassembled WGS sequence"/>
</dbReference>
<gene>
    <name evidence="1" type="ORF">RhiirA4_470409</name>
</gene>
<dbReference type="AlphaFoldDB" id="A0A2I1H176"/>
<keyword evidence="2" id="KW-1185">Reference proteome</keyword>
<evidence type="ECO:0000313" key="1">
    <source>
        <dbReference type="EMBL" id="PKY52646.1"/>
    </source>
</evidence>
<proteinExistence type="predicted"/>
<sequence>CWRHEPDERPDADQVVLELNKIDSENNFDFEKSENEIKITKELKSEEIKDDFSDCHLLNY</sequence>